<dbReference type="AlphaFoldDB" id="G4CJ58"/>
<gene>
    <name evidence="1" type="ORF">HMPREF9371_1647</name>
</gene>
<keyword evidence="2" id="KW-1185">Reference proteome</keyword>
<evidence type="ECO:0008006" key="3">
    <source>
        <dbReference type="Google" id="ProtNLM"/>
    </source>
</evidence>
<accession>G4CJ58</accession>
<dbReference type="STRING" id="1032488.HMPREF9371_1647"/>
<sequence length="365" mass="41961">MSNSRDDFTQATIQKLSTNVNNICSNPECRIITKSAKTDAFDKTTIIGVAAHIHAAAKGGPRYKGEMSSEERKAEGNGIWLCQNCARLIDVEPEKYTAELLYEWKKQACEFARNSLGKKLPKLSDNYSNQEPSISIELDYIDLTNGYVVYNKIDRAVVHSFLHEYYETKSNKINCVVPLFEKQLKEFKENNNLDIIQRNYAINWYEDAIDKTQNKVSFILNMILSKEFINFFEIFINKIPSLKNIIDITTETLNYSLIPEYRGFPALGKKFDIWRTIKPKLSTAIYLDKCDIEVLLKNVDLNNVKDLAFGAGWRNLGDINDYNIKLKALSSILFSVYFDSVNKENYKSIQLMDLLPIHDWHIGLG</sequence>
<dbReference type="RefSeq" id="WP_009119337.1">
    <property type="nucleotide sequence ID" value="NZ_JH164926.1"/>
</dbReference>
<dbReference type="Proteomes" id="UP000003019">
    <property type="component" value="Unassembled WGS sequence"/>
</dbReference>
<dbReference type="OrthoDB" id="9052589at2"/>
<dbReference type="EMBL" id="AGAY01000059">
    <property type="protein sequence ID" value="EGY52152.1"/>
    <property type="molecule type" value="Genomic_DNA"/>
</dbReference>
<organism evidence="1 2">
    <name type="scientific">Neisseria shayeganii 871</name>
    <dbReference type="NCBI Taxonomy" id="1032488"/>
    <lineage>
        <taxon>Bacteria</taxon>
        <taxon>Pseudomonadati</taxon>
        <taxon>Pseudomonadota</taxon>
        <taxon>Betaproteobacteria</taxon>
        <taxon>Neisseriales</taxon>
        <taxon>Neisseriaceae</taxon>
        <taxon>Neisseria</taxon>
    </lineage>
</organism>
<reference evidence="1 2" key="1">
    <citation type="submission" date="2011-05" db="EMBL/GenBank/DDBJ databases">
        <authorList>
            <person name="Muzny D."/>
            <person name="Qin X."/>
            <person name="Deng J."/>
            <person name="Jiang H."/>
            <person name="Liu Y."/>
            <person name="Qu J."/>
            <person name="Song X.-Z."/>
            <person name="Zhang L."/>
            <person name="Thornton R."/>
            <person name="Coyle M."/>
            <person name="Francisco L."/>
            <person name="Jackson L."/>
            <person name="Javaid M."/>
            <person name="Korchina V."/>
            <person name="Kovar C."/>
            <person name="Mata R."/>
            <person name="Mathew T."/>
            <person name="Ngo R."/>
            <person name="Nguyen L."/>
            <person name="Nguyen N."/>
            <person name="Okwuonu G."/>
            <person name="Ongeri F."/>
            <person name="Pham C."/>
            <person name="Simmons D."/>
            <person name="Wilczek-Boney K."/>
            <person name="Hale W."/>
            <person name="Jakkamsetti A."/>
            <person name="Pham P."/>
            <person name="Ruth R."/>
            <person name="San Lucas F."/>
            <person name="Warren J."/>
            <person name="Zhang J."/>
            <person name="Zhao Z."/>
            <person name="Zhou C."/>
            <person name="Zhu D."/>
            <person name="Lee S."/>
            <person name="Bess C."/>
            <person name="Blankenburg K."/>
            <person name="Forbes L."/>
            <person name="Fu Q."/>
            <person name="Gubbala S."/>
            <person name="Hirani K."/>
            <person name="Jayaseelan J.C."/>
            <person name="Lara F."/>
            <person name="Munidasa M."/>
            <person name="Palculict T."/>
            <person name="Patil S."/>
            <person name="Pu L.-L."/>
            <person name="Saada N."/>
            <person name="Tang L."/>
            <person name="Weissenberger G."/>
            <person name="Zhu Y."/>
            <person name="Hemphill L."/>
            <person name="Shang Y."/>
            <person name="Youmans B."/>
            <person name="Ayvaz T."/>
            <person name="Ross M."/>
            <person name="Santibanez J."/>
            <person name="Aqrawi P."/>
            <person name="Gross S."/>
            <person name="Joshi V."/>
            <person name="Fowler G."/>
            <person name="Nazareth L."/>
            <person name="Reid J."/>
            <person name="Worley K."/>
            <person name="Petrosino J."/>
            <person name="Highlander S."/>
            <person name="Gibbs R."/>
        </authorList>
    </citation>
    <scope>NUCLEOTIDE SEQUENCE [LARGE SCALE GENOMIC DNA]</scope>
    <source>
        <strain evidence="1 2">871</strain>
    </source>
</reference>
<dbReference type="HOGENOM" id="CLU_758274_0_0_4"/>
<protein>
    <recommendedName>
        <fullName evidence="3">HNH endonuclease</fullName>
    </recommendedName>
</protein>
<name>G4CJ58_9NEIS</name>
<evidence type="ECO:0000313" key="1">
    <source>
        <dbReference type="EMBL" id="EGY52152.1"/>
    </source>
</evidence>
<dbReference type="PATRIC" id="fig|1032488.3.peg.1556"/>
<proteinExistence type="predicted"/>
<comment type="caution">
    <text evidence="1">The sequence shown here is derived from an EMBL/GenBank/DDBJ whole genome shotgun (WGS) entry which is preliminary data.</text>
</comment>
<evidence type="ECO:0000313" key="2">
    <source>
        <dbReference type="Proteomes" id="UP000003019"/>
    </source>
</evidence>